<accession>A0AAW4XVS2</accession>
<dbReference type="AlphaFoldDB" id="A0AAW4XVS2"/>
<comment type="caution">
    <text evidence="1">The sequence shown here is derived from an EMBL/GenBank/DDBJ whole genome shotgun (WGS) entry which is preliminary data.</text>
</comment>
<evidence type="ECO:0000313" key="2">
    <source>
        <dbReference type="Proteomes" id="UP001199260"/>
    </source>
</evidence>
<protein>
    <submittedName>
        <fullName evidence="1">Uncharacterized protein</fullName>
    </submittedName>
</protein>
<reference evidence="1 2" key="1">
    <citation type="submission" date="2021-11" db="EMBL/GenBank/DDBJ databases">
        <title>Genome sequence.</title>
        <authorList>
            <person name="Sun Q."/>
        </authorList>
    </citation>
    <scope>NUCLEOTIDE SEQUENCE [LARGE SCALE GENOMIC DNA]</scope>
    <source>
        <strain evidence="1 2">KCTC 12005</strain>
    </source>
</reference>
<evidence type="ECO:0000313" key="1">
    <source>
        <dbReference type="EMBL" id="MCD2165034.1"/>
    </source>
</evidence>
<dbReference type="Proteomes" id="UP001199260">
    <property type="component" value="Unassembled WGS sequence"/>
</dbReference>
<name>A0AAW4XVS2_9BURK</name>
<keyword evidence="2" id="KW-1185">Reference proteome</keyword>
<dbReference type="RefSeq" id="WP_230773176.1">
    <property type="nucleotide sequence ID" value="NZ_JAJNCT010000007.1"/>
</dbReference>
<dbReference type="EMBL" id="JAJNCT010000007">
    <property type="protein sequence ID" value="MCD2165034.1"/>
    <property type="molecule type" value="Genomic_DNA"/>
</dbReference>
<gene>
    <name evidence="1" type="ORF">LPW39_07800</name>
</gene>
<proteinExistence type="predicted"/>
<organism evidence="1 2">
    <name type="scientific">Comamonas koreensis</name>
    <dbReference type="NCBI Taxonomy" id="160825"/>
    <lineage>
        <taxon>Bacteria</taxon>
        <taxon>Pseudomonadati</taxon>
        <taxon>Pseudomonadota</taxon>
        <taxon>Betaproteobacteria</taxon>
        <taxon>Burkholderiales</taxon>
        <taxon>Comamonadaceae</taxon>
        <taxon>Comamonas</taxon>
    </lineage>
</organism>
<sequence length="183" mass="19745">MTWQIKAALAAIIAALAFSAGWVVKGWQASKTIAELRTEQAQGKATRAEAARTDETQTAIKESKHAQDTIYNADRLANLKTGIDVDVRAELARAERLHRDTDSRAATYRAQAQADAAARSDLADKAAALDRQLAEGLGVVASLGGDLRRRDAEVAALCDQVNIERRLSGDDSDQACRAKLVHH</sequence>